<sequence>MPNSIKASFLWELDSAFNKHGIEVPFPQRVLHYSESKDVDKRDEDKPETKSAG</sequence>
<dbReference type="EMBL" id="UOFA01000302">
    <property type="protein sequence ID" value="VAW46705.1"/>
    <property type="molecule type" value="Genomic_DNA"/>
</dbReference>
<proteinExistence type="predicted"/>
<dbReference type="SUPFAM" id="SSF82689">
    <property type="entry name" value="Mechanosensitive channel protein MscS (YggB), C-terminal domain"/>
    <property type="match status" value="1"/>
</dbReference>
<name>A0A3B0VSU1_9ZZZZ</name>
<evidence type="ECO:0008006" key="3">
    <source>
        <dbReference type="Google" id="ProtNLM"/>
    </source>
</evidence>
<reference evidence="2" key="1">
    <citation type="submission" date="2018-06" db="EMBL/GenBank/DDBJ databases">
        <authorList>
            <person name="Zhirakovskaya E."/>
        </authorList>
    </citation>
    <scope>NUCLEOTIDE SEQUENCE</scope>
</reference>
<gene>
    <name evidence="2" type="ORF">MNBD_GAMMA02-1256</name>
</gene>
<protein>
    <recommendedName>
        <fullName evidence="3">Potassium efflux system KefA protein / Small-conductance mechanosensitive channel</fullName>
    </recommendedName>
</protein>
<dbReference type="InterPro" id="IPR011066">
    <property type="entry name" value="MscS_channel_C_sf"/>
</dbReference>
<dbReference type="AlphaFoldDB" id="A0A3B0VSU1"/>
<organism evidence="2">
    <name type="scientific">hydrothermal vent metagenome</name>
    <dbReference type="NCBI Taxonomy" id="652676"/>
    <lineage>
        <taxon>unclassified sequences</taxon>
        <taxon>metagenomes</taxon>
        <taxon>ecological metagenomes</taxon>
    </lineage>
</organism>
<evidence type="ECO:0000313" key="2">
    <source>
        <dbReference type="EMBL" id="VAW46705.1"/>
    </source>
</evidence>
<dbReference type="GO" id="GO:0016020">
    <property type="term" value="C:membrane"/>
    <property type="evidence" value="ECO:0007669"/>
    <property type="project" value="InterPro"/>
</dbReference>
<feature type="region of interest" description="Disordered" evidence="1">
    <location>
        <begin position="33"/>
        <end position="53"/>
    </location>
</feature>
<evidence type="ECO:0000256" key="1">
    <source>
        <dbReference type="SAM" id="MobiDB-lite"/>
    </source>
</evidence>
<accession>A0A3B0VSU1</accession>